<organism evidence="4 5">
    <name type="scientific">Azospirillum endophyticum</name>
    <dbReference type="NCBI Taxonomy" id="2800326"/>
    <lineage>
        <taxon>Bacteria</taxon>
        <taxon>Pseudomonadati</taxon>
        <taxon>Pseudomonadota</taxon>
        <taxon>Alphaproteobacteria</taxon>
        <taxon>Rhodospirillales</taxon>
        <taxon>Azospirillaceae</taxon>
        <taxon>Azospirillum</taxon>
    </lineage>
</organism>
<evidence type="ECO:0000313" key="5">
    <source>
        <dbReference type="Proteomes" id="UP000652760"/>
    </source>
</evidence>
<dbReference type="Proteomes" id="UP000652760">
    <property type="component" value="Unassembled WGS sequence"/>
</dbReference>
<sequence length="251" mass="26082">MKIVVIGGTGLIGSKLVATLGANGHEVVAASPSRGVNTISGEGLAEVLTGAGVVVDVSNTPSFEEAVVTEFFRTSGSNLAAAEAKAGVRHHVALSIVGTDRIADLGYFRAKVEQERLIAQSGIPYTIVRATQFLEFLAGIADGHADGDTVRLPPVQFQPIAADDVAAILVETALAPPLDGIVDIAGPERDGFAEIVGRYLEAVGDRRKTASDPTARYFGGSVTDRSLVPTGPARLGRIGLKDWLNLSRANA</sequence>
<dbReference type="InterPro" id="IPR051164">
    <property type="entry name" value="NmrA-like_oxidored"/>
</dbReference>
<protein>
    <submittedName>
        <fullName evidence="4">SDR family oxidoreductase</fullName>
    </submittedName>
</protein>
<dbReference type="InterPro" id="IPR008030">
    <property type="entry name" value="NmrA-like"/>
</dbReference>
<dbReference type="PANTHER" id="PTHR42748:SF3">
    <property type="entry name" value="BLL4366 PROTEIN"/>
    <property type="match status" value="1"/>
</dbReference>
<feature type="domain" description="NmrA-like" evidence="3">
    <location>
        <begin position="2"/>
        <end position="174"/>
    </location>
</feature>
<dbReference type="InterPro" id="IPR036291">
    <property type="entry name" value="NAD(P)-bd_dom_sf"/>
</dbReference>
<keyword evidence="2" id="KW-0521">NADP</keyword>
<keyword evidence="5" id="KW-1185">Reference proteome</keyword>
<dbReference type="PANTHER" id="PTHR42748">
    <property type="entry name" value="NITROGEN METABOLITE REPRESSION PROTEIN NMRA FAMILY MEMBER"/>
    <property type="match status" value="1"/>
</dbReference>
<accession>A0ABS1F1D8</accession>
<dbReference type="Gene3D" id="3.40.50.720">
    <property type="entry name" value="NAD(P)-binding Rossmann-like Domain"/>
    <property type="match status" value="1"/>
</dbReference>
<name>A0ABS1F1D8_9PROT</name>
<dbReference type="SUPFAM" id="SSF51735">
    <property type="entry name" value="NAD(P)-binding Rossmann-fold domains"/>
    <property type="match status" value="1"/>
</dbReference>
<comment type="similarity">
    <text evidence="1">Belongs to the NmrA-type oxidoreductase family.</text>
</comment>
<proteinExistence type="inferred from homology"/>
<comment type="caution">
    <text evidence="4">The sequence shown here is derived from an EMBL/GenBank/DDBJ whole genome shotgun (WGS) entry which is preliminary data.</text>
</comment>
<dbReference type="RefSeq" id="WP_200191563.1">
    <property type="nucleotide sequence ID" value="NZ_JAENHM010000025.1"/>
</dbReference>
<gene>
    <name evidence="4" type="ORF">JHL17_07280</name>
</gene>
<evidence type="ECO:0000256" key="2">
    <source>
        <dbReference type="ARBA" id="ARBA00022857"/>
    </source>
</evidence>
<reference evidence="5" key="1">
    <citation type="submission" date="2021-01" db="EMBL/GenBank/DDBJ databases">
        <title>Genome public.</title>
        <authorList>
            <person name="Liu C."/>
            <person name="Sun Q."/>
        </authorList>
    </citation>
    <scope>NUCLEOTIDE SEQUENCE [LARGE SCALE GENOMIC DNA]</scope>
    <source>
        <strain evidence="5">YIM B02556</strain>
    </source>
</reference>
<evidence type="ECO:0000313" key="4">
    <source>
        <dbReference type="EMBL" id="MBK1837211.1"/>
    </source>
</evidence>
<dbReference type="Pfam" id="PF05368">
    <property type="entry name" value="NmrA"/>
    <property type="match status" value="1"/>
</dbReference>
<evidence type="ECO:0000256" key="1">
    <source>
        <dbReference type="ARBA" id="ARBA00006328"/>
    </source>
</evidence>
<evidence type="ECO:0000259" key="3">
    <source>
        <dbReference type="Pfam" id="PF05368"/>
    </source>
</evidence>
<dbReference type="EMBL" id="JAENHM010000025">
    <property type="protein sequence ID" value="MBK1837211.1"/>
    <property type="molecule type" value="Genomic_DNA"/>
</dbReference>